<sequence length="96" mass="10812">MGEGVWHGVKGGKAIQFRICLLGQEFGCKEFVRDGQSRAIGGISFAGQSGPKTRSQAQKPKHKDLEPKWPKPRYWGNKFCRAIRFRNAFAVAEIYV</sequence>
<name>A0AAN1EY93_LACCA</name>
<organism evidence="2 3">
    <name type="scientific">Lacticaseibacillus casei</name>
    <name type="common">Lactobacillus casei</name>
    <dbReference type="NCBI Taxonomy" id="1582"/>
    <lineage>
        <taxon>Bacteria</taxon>
        <taxon>Bacillati</taxon>
        <taxon>Bacillota</taxon>
        <taxon>Bacilli</taxon>
        <taxon>Lactobacillales</taxon>
        <taxon>Lactobacillaceae</taxon>
        <taxon>Lacticaseibacillus</taxon>
    </lineage>
</organism>
<dbReference type="Proteomes" id="UP000195609">
    <property type="component" value="Chromosome"/>
</dbReference>
<evidence type="ECO:0000256" key="1">
    <source>
        <dbReference type="SAM" id="MobiDB-lite"/>
    </source>
</evidence>
<evidence type="ECO:0000313" key="3">
    <source>
        <dbReference type="Proteomes" id="UP000195609"/>
    </source>
</evidence>
<dbReference type="AlphaFoldDB" id="A0AAN1EY93"/>
<reference evidence="2 3" key="1">
    <citation type="journal article" date="2017" name="Front. Immunol.">
        <title>Complete Genome Sequence of Lactobacillus casei LC5, a Potential Probiotics for Atopic Dermatitis.</title>
        <authorList>
            <person name="Kang J."/>
            <person name="Chung W.H."/>
            <person name="Lim T.J."/>
            <person name="Whon T.W."/>
            <person name="Lim S."/>
            <person name="Nam Y.D."/>
        </authorList>
    </citation>
    <scope>NUCLEOTIDE SEQUENCE [LARGE SCALE GENOMIC DNA]</scope>
    <source>
        <strain evidence="2 3">LC5</strain>
    </source>
</reference>
<feature type="compositionally biased region" description="Polar residues" evidence="1">
    <location>
        <begin position="46"/>
        <end position="58"/>
    </location>
</feature>
<feature type="region of interest" description="Disordered" evidence="1">
    <location>
        <begin position="43"/>
        <end position="67"/>
    </location>
</feature>
<evidence type="ECO:0000313" key="2">
    <source>
        <dbReference type="EMBL" id="ARY90882.1"/>
    </source>
</evidence>
<accession>A0AAN1EY93</accession>
<dbReference type="EMBL" id="CP017065">
    <property type="protein sequence ID" value="ARY90882.1"/>
    <property type="molecule type" value="Genomic_DNA"/>
</dbReference>
<proteinExistence type="predicted"/>
<gene>
    <name evidence="2" type="ORF">BGL52_03495</name>
</gene>
<protein>
    <submittedName>
        <fullName evidence="2">Uncharacterized protein</fullName>
    </submittedName>
</protein>